<protein>
    <submittedName>
        <fullName evidence="1">Uncharacterized protein</fullName>
    </submittedName>
</protein>
<dbReference type="InterPro" id="IPR027417">
    <property type="entry name" value="P-loop_NTPase"/>
</dbReference>
<dbReference type="Proteomes" id="UP001144191">
    <property type="component" value="Unassembled WGS sequence"/>
</dbReference>
<reference evidence="1" key="1">
    <citation type="submission" date="2022-07" db="EMBL/GenBank/DDBJ databases">
        <title>Taxonomy of Aspergillus series Nigri: significant species reduction supported by multi-species coalescent approaches.</title>
        <authorList>
            <person name="Bian C."/>
            <person name="Kusuya Y."/>
            <person name="Sklenar F."/>
            <person name="D'hooge E."/>
            <person name="Yaguchi T."/>
            <person name="Takahashi H."/>
            <person name="Hubka V."/>
        </authorList>
    </citation>
    <scope>NUCLEOTIDE SEQUENCE</scope>
    <source>
        <strain evidence="1">IFM 63604</strain>
    </source>
</reference>
<dbReference type="AlphaFoldDB" id="A0A9W6A9W6"/>
<name>A0A9W6A9W6_ASPNG</name>
<accession>A0A9W6A9W6</accession>
<sequence length="539" mass="61474">MCAGPCTEVLKVGELECHCSCRQGIFQISFQEGKGRSLLPLNSKIREAHEELEAIIPPTRCLRKETVLKVVDVLASENVVLVRGTPASGKTTLCELLRDYYLGKNQPVFLISFWNKPLETFAGGDHWFKFARLLHEKFPDYTEKEFFSPGTIILIDEAQSSYGDFFLWNKIIKEGRDESGLPIKICLFCSYGSPDTGLEGESVDYCPVTFGIPQRITLTPQDEPLSTQVGLFYTAAEFAEAVWLRTTLGYMEKFTIDNEAISYLYESTDGHPGVLVALVNYILSVHRHDLERRLISKITKEILLDDLKDDDSVCRYIENESVSRSFPSGITPEIESVLSTILEEGSMRFDMDDESIREWLQFALGNEKKPLPQKFEQLDQLCLAILGGFSPNRLRRAGDGKKMSTAAKFRPVEAQYPDEFYRSFNHITGRGVPICSEWSTRDGHVAFYIPEKRWAIELLRNHNRIDEHLSQFKEGGKSHPWLKDKAIDDWIVINCTSTTSSSQEYPEPRLWTAVFGKDYSELKIFDHQKRPLLDVCLQT</sequence>
<proteinExistence type="predicted"/>
<dbReference type="SUPFAM" id="SSF52540">
    <property type="entry name" value="P-loop containing nucleoside triphosphate hydrolases"/>
    <property type="match status" value="1"/>
</dbReference>
<evidence type="ECO:0000313" key="2">
    <source>
        <dbReference type="Proteomes" id="UP001144191"/>
    </source>
</evidence>
<dbReference type="EMBL" id="BRPB01000098">
    <property type="protein sequence ID" value="GLA54318.1"/>
    <property type="molecule type" value="Genomic_DNA"/>
</dbReference>
<evidence type="ECO:0000313" key="1">
    <source>
        <dbReference type="EMBL" id="GLA54318.1"/>
    </source>
</evidence>
<organism evidence="1 2">
    <name type="scientific">Aspergillus niger</name>
    <dbReference type="NCBI Taxonomy" id="5061"/>
    <lineage>
        <taxon>Eukaryota</taxon>
        <taxon>Fungi</taxon>
        <taxon>Dikarya</taxon>
        <taxon>Ascomycota</taxon>
        <taxon>Pezizomycotina</taxon>
        <taxon>Eurotiomycetes</taxon>
        <taxon>Eurotiomycetidae</taxon>
        <taxon>Eurotiales</taxon>
        <taxon>Aspergillaceae</taxon>
        <taxon>Aspergillus</taxon>
        <taxon>Aspergillus subgen. Circumdati</taxon>
    </lineage>
</organism>
<gene>
    <name evidence="1" type="ORF">AnigIFM63604_011854</name>
</gene>
<comment type="caution">
    <text evidence="1">The sequence shown here is derived from an EMBL/GenBank/DDBJ whole genome shotgun (WGS) entry which is preliminary data.</text>
</comment>